<protein>
    <submittedName>
        <fullName evidence="8">AAA family ATPase</fullName>
    </submittedName>
</protein>
<dbReference type="Pfam" id="PF00004">
    <property type="entry name" value="AAA"/>
    <property type="match status" value="2"/>
</dbReference>
<evidence type="ECO:0000259" key="7">
    <source>
        <dbReference type="SMART" id="SM01073"/>
    </source>
</evidence>
<evidence type="ECO:0000259" key="6">
    <source>
        <dbReference type="SMART" id="SM00382"/>
    </source>
</evidence>
<accession>A0A7D3Y1C3</accession>
<dbReference type="FunFam" id="1.10.8.60:FF:000178">
    <property type="entry name" value="CDC48/VCP homolog, AAA superfamily"/>
    <property type="match status" value="2"/>
</dbReference>
<dbReference type="AlphaFoldDB" id="A0A7D3Y1C3"/>
<dbReference type="GO" id="GO:0005737">
    <property type="term" value="C:cytoplasm"/>
    <property type="evidence" value="ECO:0007669"/>
    <property type="project" value="UniProtKB-ARBA"/>
</dbReference>
<evidence type="ECO:0000256" key="2">
    <source>
        <dbReference type="ARBA" id="ARBA00022741"/>
    </source>
</evidence>
<dbReference type="InterPro" id="IPR009010">
    <property type="entry name" value="Asp_de-COase-like_dom_sf"/>
</dbReference>
<proteinExistence type="inferred from homology"/>
<evidence type="ECO:0000313" key="9">
    <source>
        <dbReference type="Proteomes" id="UP000505020"/>
    </source>
</evidence>
<dbReference type="InterPro" id="IPR003593">
    <property type="entry name" value="AAA+_ATPase"/>
</dbReference>
<dbReference type="InterPro" id="IPR041569">
    <property type="entry name" value="AAA_lid_3"/>
</dbReference>
<dbReference type="Pfam" id="PF17862">
    <property type="entry name" value="AAA_lid_3"/>
    <property type="match status" value="2"/>
</dbReference>
<dbReference type="InterPro" id="IPR004201">
    <property type="entry name" value="Cdc48_dom2"/>
</dbReference>
<name>A0A7D3Y1C3_9EURY</name>
<dbReference type="GO" id="GO:0005524">
    <property type="term" value="F:ATP binding"/>
    <property type="evidence" value="ECO:0007669"/>
    <property type="project" value="UniProtKB-KW"/>
</dbReference>
<feature type="domain" description="AAA+ ATPase" evidence="6">
    <location>
        <begin position="517"/>
        <end position="656"/>
    </location>
</feature>
<evidence type="ECO:0000313" key="8">
    <source>
        <dbReference type="EMBL" id="QKG93267.1"/>
    </source>
</evidence>
<evidence type="ECO:0000256" key="4">
    <source>
        <dbReference type="ARBA" id="ARBA00023054"/>
    </source>
</evidence>
<dbReference type="SUPFAM" id="SSF50692">
    <property type="entry name" value="ADC-like"/>
    <property type="match status" value="1"/>
</dbReference>
<dbReference type="PANTHER" id="PTHR23077:SF171">
    <property type="entry name" value="NUCLEAR VALOSIN-CONTAINING PROTEIN-LIKE"/>
    <property type="match status" value="1"/>
</dbReference>
<dbReference type="PROSITE" id="PS00674">
    <property type="entry name" value="AAA"/>
    <property type="match status" value="2"/>
</dbReference>
<keyword evidence="2" id="KW-0547">Nucleotide-binding</keyword>
<evidence type="ECO:0000256" key="3">
    <source>
        <dbReference type="ARBA" id="ARBA00022840"/>
    </source>
</evidence>
<feature type="compositionally biased region" description="Low complexity" evidence="5">
    <location>
        <begin position="173"/>
        <end position="211"/>
    </location>
</feature>
<dbReference type="Gene3D" id="2.40.40.20">
    <property type="match status" value="1"/>
</dbReference>
<dbReference type="Pfam" id="PF02359">
    <property type="entry name" value="CDC48_N"/>
    <property type="match status" value="1"/>
</dbReference>
<sequence length="743" mass="78648">MNDTAGLRLTVRAAEKRDAGRGIARLPESARKRLALLSGDTVEVRGERTAVAKVWPGGPDAPDGSVLIDADTRANAGVKVGDTVTIAPVDVSDAERATLTAPGRLAEVDVSREVVERALSRELRDRPVTEGEAVHVERLGGLRFVVARTAPAGTVRITASTDVSVEYAGHGAGAADSAGPSADDRSAPAADSGADPPGADARPKGGDAPPAEHTAGATYEDIGGLDEELELVRETIELPLSEPEVFTRLGIDPPKGVLLHGPPGTGKTLIARAVANEVDATFITVDGPEIMSKYKGESEERLREVFERASEDAPAIVFFDEIDSIAGKRDDGGDVENRVVGQLLSLMDGLDARGDVIVIGATNRVDTIDPALRRGGRFDREIEIGVPGESGRRQILDVHTRRMPLADDVDLDRIAGRTHGFVGADIEGLAQEAAMTALRRARESDSRALNEVTVSKADFEAAHANVEPSAMREYVAEQPTTDFADVGGLDDAKAELDRAVTWPLSYGPLFDAAGADPPTGVLLYGPPGTGKTLLARAIAGESGVNFIQVAGPELLDRYVGESEKAVRELFDRARQAAPAIVFFDEIDAVATDRDAAGGDGSGVSERVVSQLLTELDRASDNPNLVVLAATNRRNALDPALLRPGRLETHVEVPEPDREARRKILEVHTREKPLTDGVDLERVADETEGYSGAEIASLSRAAAMRAIERVADEHGEAANDHADEVGITGEDFDAALESVRPETA</sequence>
<dbReference type="SUPFAM" id="SSF54585">
    <property type="entry name" value="Cdc48 domain 2-like"/>
    <property type="match status" value="1"/>
</dbReference>
<dbReference type="KEGG" id="hsai:HPS36_10460"/>
<dbReference type="InterPro" id="IPR050168">
    <property type="entry name" value="AAA_ATPase_domain"/>
</dbReference>
<dbReference type="FunFam" id="3.40.50.300:FF:001025">
    <property type="entry name" value="ATPase family, AAA domain-containing 2B"/>
    <property type="match status" value="1"/>
</dbReference>
<feature type="region of interest" description="Disordered" evidence="5">
    <location>
        <begin position="171"/>
        <end position="221"/>
    </location>
</feature>
<keyword evidence="3" id="KW-0067">ATP-binding</keyword>
<keyword evidence="4" id="KW-0175">Coiled coil</keyword>
<dbReference type="InterPro" id="IPR027417">
    <property type="entry name" value="P-loop_NTPase"/>
</dbReference>
<dbReference type="Pfam" id="PF02933">
    <property type="entry name" value="CDC48_2"/>
    <property type="match status" value="1"/>
</dbReference>
<dbReference type="PANTHER" id="PTHR23077">
    <property type="entry name" value="AAA-FAMILY ATPASE"/>
    <property type="match status" value="1"/>
</dbReference>
<organism evidence="8 9">
    <name type="scientific">Halorubrum salinarum</name>
    <dbReference type="NCBI Taxonomy" id="2739057"/>
    <lineage>
        <taxon>Archaea</taxon>
        <taxon>Methanobacteriati</taxon>
        <taxon>Methanobacteriota</taxon>
        <taxon>Stenosarchaea group</taxon>
        <taxon>Halobacteria</taxon>
        <taxon>Halobacteriales</taxon>
        <taxon>Haloferacaceae</taxon>
        <taxon>Halorubrum</taxon>
    </lineage>
</organism>
<dbReference type="FunFam" id="3.40.50.300:FF:000012">
    <property type="entry name" value="Transitional endoplasmic reticulum ATPase"/>
    <property type="match status" value="1"/>
</dbReference>
<feature type="domain" description="CDC48 N-terminal subdomain" evidence="7">
    <location>
        <begin position="8"/>
        <end position="91"/>
    </location>
</feature>
<dbReference type="FunFam" id="2.40.40.20:FF:000007">
    <property type="entry name" value="AAA family ATPase"/>
    <property type="match status" value="1"/>
</dbReference>
<dbReference type="EMBL" id="CP053941">
    <property type="protein sequence ID" value="QKG93267.1"/>
    <property type="molecule type" value="Genomic_DNA"/>
</dbReference>
<gene>
    <name evidence="8" type="ORF">HPS36_10460</name>
</gene>
<feature type="domain" description="AAA+ ATPase" evidence="6">
    <location>
        <begin position="253"/>
        <end position="388"/>
    </location>
</feature>
<dbReference type="Gene3D" id="3.40.50.300">
    <property type="entry name" value="P-loop containing nucleotide triphosphate hydrolases"/>
    <property type="match status" value="2"/>
</dbReference>
<dbReference type="RefSeq" id="WP_173230092.1">
    <property type="nucleotide sequence ID" value="NZ_CP053941.1"/>
</dbReference>
<dbReference type="GO" id="GO:0016887">
    <property type="term" value="F:ATP hydrolysis activity"/>
    <property type="evidence" value="ECO:0007669"/>
    <property type="project" value="InterPro"/>
</dbReference>
<dbReference type="Proteomes" id="UP000505020">
    <property type="component" value="Chromosome"/>
</dbReference>
<dbReference type="InterPro" id="IPR003959">
    <property type="entry name" value="ATPase_AAA_core"/>
</dbReference>
<dbReference type="GeneID" id="55595428"/>
<dbReference type="InterPro" id="IPR003960">
    <property type="entry name" value="ATPase_AAA_CS"/>
</dbReference>
<dbReference type="Gene3D" id="1.10.8.60">
    <property type="match status" value="2"/>
</dbReference>
<keyword evidence="9" id="KW-1185">Reference proteome</keyword>
<dbReference type="SUPFAM" id="SSF52540">
    <property type="entry name" value="P-loop containing nucleoside triphosphate hydrolases"/>
    <property type="match status" value="2"/>
</dbReference>
<comment type="similarity">
    <text evidence="1">Belongs to the AAA ATPase family. CDC48 subfamily.</text>
</comment>
<dbReference type="Gene3D" id="3.10.330.10">
    <property type="match status" value="1"/>
</dbReference>
<dbReference type="InterPro" id="IPR003338">
    <property type="entry name" value="CDC4_N-term_subdom"/>
</dbReference>
<reference evidence="8 9" key="1">
    <citation type="submission" date="2020-05" db="EMBL/GenBank/DDBJ databases">
        <title>Halorubrum RHB-C sp.nov., an extremely halophilic archaeon isolated from solar salt farm.</title>
        <authorList>
            <person name="Ho H."/>
            <person name="Danganan R.E."/>
            <person name="Dedeles G.R."/>
            <person name="Kim S.-G."/>
        </authorList>
    </citation>
    <scope>NUCLEOTIDE SEQUENCE [LARGE SCALE GENOMIC DNA]</scope>
    <source>
        <strain evidence="8 9">RHB-C</strain>
    </source>
</reference>
<evidence type="ECO:0000256" key="5">
    <source>
        <dbReference type="SAM" id="MobiDB-lite"/>
    </source>
</evidence>
<evidence type="ECO:0000256" key="1">
    <source>
        <dbReference type="ARBA" id="ARBA00009833"/>
    </source>
</evidence>
<dbReference type="InterPro" id="IPR029067">
    <property type="entry name" value="CDC48_domain_2-like_sf"/>
</dbReference>
<dbReference type="SMART" id="SM00382">
    <property type="entry name" value="AAA"/>
    <property type="match status" value="2"/>
</dbReference>
<dbReference type="SMART" id="SM01073">
    <property type="entry name" value="CDC48_N"/>
    <property type="match status" value="1"/>
</dbReference>